<accession>A0A162CYP3</accession>
<keyword evidence="1" id="KW-0732">Signal</keyword>
<dbReference type="AlphaFoldDB" id="A0A162CYP3"/>
<name>A0A162CYP3_9CRUS</name>
<dbReference type="Proteomes" id="UP000076858">
    <property type="component" value="Unassembled WGS sequence"/>
</dbReference>
<evidence type="ECO:0000256" key="1">
    <source>
        <dbReference type="SAM" id="SignalP"/>
    </source>
</evidence>
<evidence type="ECO:0000313" key="3">
    <source>
        <dbReference type="Proteomes" id="UP000076858"/>
    </source>
</evidence>
<organism evidence="2 3">
    <name type="scientific">Daphnia magna</name>
    <dbReference type="NCBI Taxonomy" id="35525"/>
    <lineage>
        <taxon>Eukaryota</taxon>
        <taxon>Metazoa</taxon>
        <taxon>Ecdysozoa</taxon>
        <taxon>Arthropoda</taxon>
        <taxon>Crustacea</taxon>
        <taxon>Branchiopoda</taxon>
        <taxon>Diplostraca</taxon>
        <taxon>Cladocera</taxon>
        <taxon>Anomopoda</taxon>
        <taxon>Daphniidae</taxon>
        <taxon>Daphnia</taxon>
    </lineage>
</organism>
<evidence type="ECO:0000313" key="2">
    <source>
        <dbReference type="EMBL" id="KZR96244.1"/>
    </source>
</evidence>
<reference evidence="2 3" key="1">
    <citation type="submission" date="2016-03" db="EMBL/GenBank/DDBJ databases">
        <title>EvidentialGene: Evidence-directed Construction of Genes on Genomes.</title>
        <authorList>
            <person name="Gilbert D.G."/>
            <person name="Choi J.-H."/>
            <person name="Mockaitis K."/>
            <person name="Colbourne J."/>
            <person name="Pfrender M."/>
        </authorList>
    </citation>
    <scope>NUCLEOTIDE SEQUENCE [LARGE SCALE GENOMIC DNA]</scope>
    <source>
        <strain evidence="2 3">Xinb3</strain>
        <tissue evidence="2">Complete organism</tissue>
    </source>
</reference>
<feature type="signal peptide" evidence="1">
    <location>
        <begin position="1"/>
        <end position="25"/>
    </location>
</feature>
<comment type="caution">
    <text evidence="2">The sequence shown here is derived from an EMBL/GenBank/DDBJ whole genome shotgun (WGS) entry which is preliminary data.</text>
</comment>
<protein>
    <submittedName>
        <fullName evidence="2">Uncharacterized protein</fullName>
    </submittedName>
</protein>
<gene>
    <name evidence="2" type="ORF">APZ42_009523</name>
</gene>
<sequence length="53" mass="5858">MKGKMSVLKIPKITIILLLFCYSEAHLLHQSNPPCHHIPSFGGCTPAPHSEMC</sequence>
<feature type="chain" id="PRO_5007833294" evidence="1">
    <location>
        <begin position="26"/>
        <end position="53"/>
    </location>
</feature>
<dbReference type="EMBL" id="LRGB01025587">
    <property type="protein sequence ID" value="KZR96244.1"/>
    <property type="molecule type" value="Genomic_DNA"/>
</dbReference>
<proteinExistence type="predicted"/>
<keyword evidence="3" id="KW-1185">Reference proteome</keyword>